<reference evidence="2 3" key="1">
    <citation type="submission" date="2023-07" db="EMBL/GenBank/DDBJ databases">
        <authorList>
            <person name="Peeters C."/>
        </authorList>
    </citation>
    <scope>NUCLEOTIDE SEQUENCE [LARGE SCALE GENOMIC DNA]</scope>
    <source>
        <strain evidence="2 3">R-16034</strain>
    </source>
</reference>
<protein>
    <submittedName>
        <fullName evidence="2">Undecaprenyl-phosphate 4-deoxy-4-formamido-L-arabinose transferase</fullName>
        <ecNumber evidence="2">2.4.2.53</ecNumber>
    </submittedName>
</protein>
<evidence type="ECO:0000313" key="2">
    <source>
        <dbReference type="EMBL" id="CAJ0744089.1"/>
    </source>
</evidence>
<dbReference type="GO" id="GO:0099621">
    <property type="term" value="F:undecaprenyl-phosphate 4-deoxy-4-formamido-L-arabinose transferase activity"/>
    <property type="evidence" value="ECO:0007669"/>
    <property type="project" value="UniProtKB-EC"/>
</dbReference>
<dbReference type="EMBL" id="CATWHI010000006">
    <property type="protein sequence ID" value="CAJ0744089.1"/>
    <property type="molecule type" value="Genomic_DNA"/>
</dbReference>
<evidence type="ECO:0000313" key="3">
    <source>
        <dbReference type="Proteomes" id="UP001189225"/>
    </source>
</evidence>
<dbReference type="PANTHER" id="PTHR43685:SF11">
    <property type="entry name" value="GLYCOSYLTRANSFERASE TAGX-RELATED"/>
    <property type="match status" value="1"/>
</dbReference>
<proteinExistence type="predicted"/>
<dbReference type="Pfam" id="PF00535">
    <property type="entry name" value="Glycos_transf_2"/>
    <property type="match status" value="1"/>
</dbReference>
<feature type="domain" description="Glycosyltransferase 2-like" evidence="1">
    <location>
        <begin position="29"/>
        <end position="136"/>
    </location>
</feature>
<evidence type="ECO:0000259" key="1">
    <source>
        <dbReference type="Pfam" id="PF00535"/>
    </source>
</evidence>
<dbReference type="InterPro" id="IPR001173">
    <property type="entry name" value="Glyco_trans_2-like"/>
</dbReference>
<dbReference type="InterPro" id="IPR050834">
    <property type="entry name" value="Glycosyltransf_2"/>
</dbReference>
<comment type="caution">
    <text evidence="2">The sequence shown here is derived from an EMBL/GenBank/DDBJ whole genome shotgun (WGS) entry which is preliminary data.</text>
</comment>
<dbReference type="PANTHER" id="PTHR43685">
    <property type="entry name" value="GLYCOSYLTRANSFERASE"/>
    <property type="match status" value="1"/>
</dbReference>
<keyword evidence="3" id="KW-1185">Reference proteome</keyword>
<dbReference type="InterPro" id="IPR029044">
    <property type="entry name" value="Nucleotide-diphossugar_trans"/>
</dbReference>
<name>A0AB72X4Z3_9RALS</name>
<gene>
    <name evidence="2" type="primary">arnC_3</name>
    <name evidence="2" type="ORF">R16034_04104</name>
</gene>
<dbReference type="CDD" id="cd00761">
    <property type="entry name" value="Glyco_tranf_GTA_type"/>
    <property type="match status" value="1"/>
</dbReference>
<dbReference type="Proteomes" id="UP001189225">
    <property type="component" value="Unassembled WGS sequence"/>
</dbReference>
<keyword evidence="2" id="KW-0328">Glycosyltransferase</keyword>
<keyword evidence="2" id="KW-0808">Transferase</keyword>
<dbReference type="SUPFAM" id="SSF53448">
    <property type="entry name" value="Nucleotide-diphospho-sugar transferases"/>
    <property type="match status" value="1"/>
</dbReference>
<dbReference type="EC" id="2.4.2.53" evidence="2"/>
<accession>A0AB72X4Z3</accession>
<organism evidence="2 3">
    <name type="scientific">Ralstonia edaphi</name>
    <dbReference type="NCBI Taxonomy" id="3058599"/>
    <lineage>
        <taxon>Bacteria</taxon>
        <taxon>Pseudomonadati</taxon>
        <taxon>Pseudomonadota</taxon>
        <taxon>Betaproteobacteria</taxon>
        <taxon>Burkholderiales</taxon>
        <taxon>Burkholderiaceae</taxon>
        <taxon>Ralstonia</taxon>
    </lineage>
</organism>
<dbReference type="AlphaFoldDB" id="A0AB72X4Z3"/>
<sequence length="292" mass="33229">MMSRGNLRICLAPNSRADFRPHTSYPVITIVTPTFNRASTLPRLYESLLKQTHQDFEWVVVDDGSSDATSELIKNWQQANAIRVQYIFQRNAGKHIALNTGVTHAQGDIIFIVDSDDAITEDAIRNISDKFAESDHAKLSGLCFRKVKFDGTLVGREIALDSIYATANDAGKMFRGDLAYVFKRAAMQGNPFPQIPGEKFVPELYIWNKISDTGNILFFPRIAIYLCDYLIDGYTSNFTATLRNNPKGFLLFYIDQVKREKSPLLKIKYAIRAFQCLYFRAAKLFKRKALKN</sequence>
<dbReference type="Gene3D" id="3.90.550.10">
    <property type="entry name" value="Spore Coat Polysaccharide Biosynthesis Protein SpsA, Chain A"/>
    <property type="match status" value="1"/>
</dbReference>